<dbReference type="GO" id="GO:0016787">
    <property type="term" value="F:hydrolase activity"/>
    <property type="evidence" value="ECO:0007669"/>
    <property type="project" value="UniProtKB-KW"/>
</dbReference>
<dbReference type="Pfam" id="PF01432">
    <property type="entry name" value="Peptidase_M3"/>
    <property type="match status" value="1"/>
</dbReference>
<dbReference type="Gene3D" id="1.10.1370.20">
    <property type="entry name" value="Oligoendopeptidase f, C-terminal domain"/>
    <property type="match status" value="1"/>
</dbReference>
<evidence type="ECO:0000259" key="8">
    <source>
        <dbReference type="Pfam" id="PF08439"/>
    </source>
</evidence>
<dbReference type="InterPro" id="IPR004438">
    <property type="entry name" value="Peptidase_M3B"/>
</dbReference>
<dbReference type="EC" id="3.4.24.-" evidence="6"/>
<dbReference type="Gene3D" id="1.10.287.830">
    <property type="entry name" value="putative peptidase helix hairpin domain like"/>
    <property type="match status" value="1"/>
</dbReference>
<evidence type="ECO:0000259" key="7">
    <source>
        <dbReference type="Pfam" id="PF01432"/>
    </source>
</evidence>
<keyword evidence="3 6" id="KW-0378">Hydrolase</keyword>
<evidence type="ECO:0000256" key="6">
    <source>
        <dbReference type="RuleBase" id="RU368091"/>
    </source>
</evidence>
<dbReference type="Proteomes" id="UP001224418">
    <property type="component" value="Unassembled WGS sequence"/>
</dbReference>
<dbReference type="PANTHER" id="PTHR11804:SF84">
    <property type="entry name" value="SACCHAROLYSIN"/>
    <property type="match status" value="1"/>
</dbReference>
<dbReference type="CDD" id="cd09608">
    <property type="entry name" value="M3B_PepF"/>
    <property type="match status" value="1"/>
</dbReference>
<dbReference type="SUPFAM" id="SSF55486">
    <property type="entry name" value="Metalloproteases ('zincins'), catalytic domain"/>
    <property type="match status" value="1"/>
</dbReference>
<dbReference type="InterPro" id="IPR013647">
    <property type="entry name" value="OligopepF_N_dom"/>
</dbReference>
<keyword evidence="4 6" id="KW-0862">Zinc</keyword>
<dbReference type="InterPro" id="IPR001567">
    <property type="entry name" value="Pept_M3A_M3B_dom"/>
</dbReference>
<evidence type="ECO:0000256" key="1">
    <source>
        <dbReference type="ARBA" id="ARBA00022670"/>
    </source>
</evidence>
<feature type="domain" description="Oligopeptidase F N-terminal" evidence="8">
    <location>
        <begin position="113"/>
        <end position="182"/>
    </location>
</feature>
<evidence type="ECO:0000256" key="5">
    <source>
        <dbReference type="ARBA" id="ARBA00023049"/>
    </source>
</evidence>
<keyword evidence="1 6" id="KW-0645">Protease</keyword>
<dbReference type="Gene3D" id="1.20.140.70">
    <property type="entry name" value="Oligopeptidase f, N-terminal domain"/>
    <property type="match status" value="1"/>
</dbReference>
<gene>
    <name evidence="9" type="ORF">QOZ93_000555</name>
</gene>
<dbReference type="InterPro" id="IPR042088">
    <property type="entry name" value="OligoPept_F_C"/>
</dbReference>
<evidence type="ECO:0000256" key="2">
    <source>
        <dbReference type="ARBA" id="ARBA00022723"/>
    </source>
</evidence>
<keyword evidence="5 6" id="KW-0482">Metalloprotease</keyword>
<accession>A0ABU0JSC5</accession>
<dbReference type="PANTHER" id="PTHR11804">
    <property type="entry name" value="PROTEASE M3 THIMET OLIGOPEPTIDASE-RELATED"/>
    <property type="match status" value="1"/>
</dbReference>
<comment type="caution">
    <text evidence="9">The sequence shown here is derived from an EMBL/GenBank/DDBJ whole genome shotgun (WGS) entry which is preliminary data.</text>
</comment>
<dbReference type="InterPro" id="IPR045090">
    <property type="entry name" value="Pept_M3A_M3B"/>
</dbReference>
<proteinExistence type="inferred from homology"/>
<organism evidence="9 10">
    <name type="scientific">Hathewaya limosa</name>
    <name type="common">Clostridium limosum</name>
    <dbReference type="NCBI Taxonomy" id="1536"/>
    <lineage>
        <taxon>Bacteria</taxon>
        <taxon>Bacillati</taxon>
        <taxon>Bacillota</taxon>
        <taxon>Clostridia</taxon>
        <taxon>Eubacteriales</taxon>
        <taxon>Clostridiaceae</taxon>
        <taxon>Hathewaya</taxon>
    </lineage>
</organism>
<name>A0ABU0JSC5_HATLI</name>
<evidence type="ECO:0000313" key="9">
    <source>
        <dbReference type="EMBL" id="MDQ0478827.1"/>
    </source>
</evidence>
<comment type="function">
    <text evidence="6">Has oligopeptidase activity and degrades a variety of small bioactive peptides.</text>
</comment>
<dbReference type="RefSeq" id="WP_307355017.1">
    <property type="nucleotide sequence ID" value="NZ_BAAACJ010000025.1"/>
</dbReference>
<feature type="domain" description="Peptidase M3A/M3B catalytic" evidence="7">
    <location>
        <begin position="203"/>
        <end position="582"/>
    </location>
</feature>
<comment type="cofactor">
    <cofactor evidence="6">
        <name>Zn(2+)</name>
        <dbReference type="ChEBI" id="CHEBI:29105"/>
    </cofactor>
    <text evidence="6">Binds 1 zinc ion.</text>
</comment>
<evidence type="ECO:0000256" key="4">
    <source>
        <dbReference type="ARBA" id="ARBA00022833"/>
    </source>
</evidence>
<keyword evidence="2 6" id="KW-0479">Metal-binding</keyword>
<dbReference type="EMBL" id="JAUSWN010000003">
    <property type="protein sequence ID" value="MDQ0478827.1"/>
    <property type="molecule type" value="Genomic_DNA"/>
</dbReference>
<dbReference type="Pfam" id="PF08439">
    <property type="entry name" value="Peptidase_M3_N"/>
    <property type="match status" value="1"/>
</dbReference>
<reference evidence="9 10" key="1">
    <citation type="submission" date="2023-07" db="EMBL/GenBank/DDBJ databases">
        <title>Genomic Encyclopedia of Type Strains, Phase IV (KMG-IV): sequencing the most valuable type-strain genomes for metagenomic binning, comparative biology and taxonomic classification.</title>
        <authorList>
            <person name="Goeker M."/>
        </authorList>
    </citation>
    <scope>NUCLEOTIDE SEQUENCE [LARGE SCALE GENOMIC DNA]</scope>
    <source>
        <strain evidence="9 10">DSM 1400</strain>
    </source>
</reference>
<evidence type="ECO:0000313" key="10">
    <source>
        <dbReference type="Proteomes" id="UP001224418"/>
    </source>
</evidence>
<keyword evidence="10" id="KW-1185">Reference proteome</keyword>
<dbReference type="NCBIfam" id="TIGR00181">
    <property type="entry name" value="pepF"/>
    <property type="match status" value="1"/>
</dbReference>
<evidence type="ECO:0000256" key="3">
    <source>
        <dbReference type="ARBA" id="ARBA00022801"/>
    </source>
</evidence>
<comment type="similarity">
    <text evidence="6">Belongs to the peptidase M3B family.</text>
</comment>
<sequence length="596" mass="69372">MSKVLLRNEIDEKYKWAIDSIYNSIDLWEDDFKKLKEEAPKLENFKGSLKDGSKLLEFLEEYEKVSRSFLKLFLYAHLKSDEDTTVSANQALKNRIDAYDSEFNGIIAFFVPEVLTFDKGHLDSLYEQVPKLKEYKIYLQRVFDQKPYTLNEQEEKILAQVADCLNSPSNCFYMLTNADMEFPEIIDEENKKVQLTESNYSVFIKSKDKSVREQAFKALFNTYIKYKNTLGTMLSSSMKNCVFEAKVRHYDSALQSKLKPHNIPESVYDNLISMVNKNLSSLHRYVRLKKKILNLDEIHMYDLYVPLFENSFDHIEFEEGLKIIKEGLTPLGEEYLSILDKGINERWIDVFSNKGKKGGAYSWSTYDTKPFILANFNYQYNDVSTIAHELGHSIHSYYSNSTQPFFYSDYALFCAEVASITNECLLVNHLINKETDKSKKLYLLNQQLENIRTTFFRQTLFAEFEKITHEKIEQGEALTCEDYSSIYYELNKKYYGDEIISDEEIAIEWARIPHFYRDFYVYQYATGFAAANSFATSILAKKENARDKYIGFLKSGCIADPIEILKTAGVDITSPKPIDDTIAVFNSLLDMLEKEI</sequence>
<protein>
    <recommendedName>
        <fullName evidence="6">Oligopeptidase F</fullName>
        <ecNumber evidence="6">3.4.24.-</ecNumber>
    </recommendedName>
</protein>